<reference evidence="13" key="4">
    <citation type="submission" date="2025-09" db="UniProtKB">
        <authorList>
            <consortium name="Ensembl"/>
        </authorList>
    </citation>
    <scope>IDENTIFICATION</scope>
</reference>
<dbReference type="SUPFAM" id="SSF48726">
    <property type="entry name" value="Immunoglobulin"/>
    <property type="match status" value="8"/>
</dbReference>
<dbReference type="GO" id="GO:0006955">
    <property type="term" value="P:immune response"/>
    <property type="evidence" value="ECO:0007669"/>
    <property type="project" value="TreeGrafter"/>
</dbReference>
<dbReference type="InterPro" id="IPR007110">
    <property type="entry name" value="Ig-like_dom"/>
</dbReference>
<evidence type="ECO:0000313" key="14">
    <source>
        <dbReference type="Proteomes" id="UP000018467"/>
    </source>
</evidence>
<dbReference type="GO" id="GO:0042130">
    <property type="term" value="P:negative regulation of T cell proliferation"/>
    <property type="evidence" value="ECO:0007669"/>
    <property type="project" value="TreeGrafter"/>
</dbReference>
<feature type="chain" id="PRO_5017267755" description="Ig-like domain-containing protein" evidence="11">
    <location>
        <begin position="18"/>
        <end position="1000"/>
    </location>
</feature>
<feature type="domain" description="Ig-like" evidence="12">
    <location>
        <begin position="21"/>
        <end position="116"/>
    </location>
</feature>
<keyword evidence="14" id="KW-1185">Reference proteome</keyword>
<dbReference type="InterPro" id="IPR013151">
    <property type="entry name" value="Immunoglobulin_dom"/>
</dbReference>
<feature type="domain" description="Ig-like" evidence="12">
    <location>
        <begin position="867"/>
        <end position="948"/>
    </location>
</feature>
<dbReference type="GO" id="GO:0007166">
    <property type="term" value="P:cell surface receptor signaling pathway"/>
    <property type="evidence" value="ECO:0007669"/>
    <property type="project" value="TreeGrafter"/>
</dbReference>
<dbReference type="InParanoid" id="A0A3B1ILT4"/>
<dbReference type="InterPro" id="IPR003598">
    <property type="entry name" value="Ig_sub2"/>
</dbReference>
<dbReference type="SMART" id="SM00406">
    <property type="entry name" value="IGv"/>
    <property type="match status" value="8"/>
</dbReference>
<accession>A0A3B1ILT4</accession>
<evidence type="ECO:0000256" key="2">
    <source>
        <dbReference type="ARBA" id="ARBA00022475"/>
    </source>
</evidence>
<feature type="domain" description="Ig-like" evidence="12">
    <location>
        <begin position="617"/>
        <end position="700"/>
    </location>
</feature>
<dbReference type="AlphaFoldDB" id="A0A3B1ILT4"/>
<keyword evidence="2" id="KW-1003">Cell membrane</keyword>
<sequence length="1000" mass="112650">MLLWVYLLYCVLHEISGCSVPRGMKGSITKSVGDSVVLPCSCEDLQHNPNTLMWGYNKRIISGNYKAEHSVFPEDSKSQRYRGRVQRLTQNPPGDLSLIISHLTEEDEGLYLCGVNGKYTSSIPLYIRGCSVMYEGVTSFIKSPGESVLLPCFCPEDRKINPQRVTWFFSVSNETQSYSGRVWMFDQPKSRNFSLLISDLNKDDSGEYRCRADEKIMPYIALEVKGCTLSENKQTVPIIRSSGESVLLSCSCTDPQTRPVSIKWEHVDSDVMEVSNRTGRYAGRIHMFNEKHPANLSLLLSNLTEQDEGLYRCTINNEKSISMKLNVKGKLLESLLCTHTHIMIMLYISADCTLSSSQENLIVGYSGESVLLSCSCTDPQTRPVSIKWEHVDSDVMEVSNITRRYAGRIHMFNEKHPANLSLLLSNLTEQDEGLYRCTINNEKSISMKLNVKGKLLESLLCTHTHIMRMLYVSAGCTLSNSQENLIIGYSGESVLLPCSCTDPQTRPVSIKWERVDSDVMEVSNRTGRYAGRIHMFNEKHPANLSLLLSNLTEQDEGLYRCTINNEKSISMKLNVKGKLLESLLCTHTHTHIMRMLYVSAGCTLSNSQENLIVGYSGGSVLLPCSCTDPQTRPVSIKWEHVDSDVMEVSNRTGRYAGRIHMFNEKHPANLSLLLSNLTEQDEGLYRCTINNEKSISMKLNVKGKLLESLLCTHTHIMRMLYVSAGCTLSNSQENLIIGYSGGSVLLSCSCTDPQTRPVSIKWERVDSDVMEVSNRTGRYAGRIHMFNEKHPANLSLLLSNLTEQDEGLYRCTINNEKSISMKLNVKGKLLESLLCTHTHIMRMLYVSAGCTLSNSQENQIVGYTRGSVLLSCSCTDPQTRPVSIKWEHVDSDVMEVSNITGRYAGRIHMFNEKHPANLSLLLSNLTEQDEGLYRCTINNEKSISMKLNVKGKLLESLLCTHTHTHYENASYFCRLYTVKLSGESDYWILRRVCSPVLLLH</sequence>
<dbReference type="InterPro" id="IPR003599">
    <property type="entry name" value="Ig_sub"/>
</dbReference>
<evidence type="ECO:0000259" key="12">
    <source>
        <dbReference type="PROSITE" id="PS50835"/>
    </source>
</evidence>
<keyword evidence="10" id="KW-0393">Immunoglobulin domain</keyword>
<dbReference type="GO" id="GO:0031295">
    <property type="term" value="P:T cell costimulation"/>
    <property type="evidence" value="ECO:0007669"/>
    <property type="project" value="TreeGrafter"/>
</dbReference>
<evidence type="ECO:0000256" key="10">
    <source>
        <dbReference type="ARBA" id="ARBA00023319"/>
    </source>
</evidence>
<organism evidence="13 14">
    <name type="scientific">Astyanax mexicanus</name>
    <name type="common">Blind cave fish</name>
    <name type="synonym">Astyanax fasciatus mexicanus</name>
    <dbReference type="NCBI Taxonomy" id="7994"/>
    <lineage>
        <taxon>Eukaryota</taxon>
        <taxon>Metazoa</taxon>
        <taxon>Chordata</taxon>
        <taxon>Craniata</taxon>
        <taxon>Vertebrata</taxon>
        <taxon>Euteleostomi</taxon>
        <taxon>Actinopterygii</taxon>
        <taxon>Neopterygii</taxon>
        <taxon>Teleostei</taxon>
        <taxon>Ostariophysi</taxon>
        <taxon>Characiformes</taxon>
        <taxon>Characoidei</taxon>
        <taxon>Acestrorhamphidae</taxon>
        <taxon>Acestrorhamphinae</taxon>
        <taxon>Astyanax</taxon>
    </lineage>
</organism>
<dbReference type="Gene3D" id="2.60.40.10">
    <property type="entry name" value="Immunoglobulins"/>
    <property type="match status" value="8"/>
</dbReference>
<dbReference type="PROSITE" id="PS50835">
    <property type="entry name" value="IG_LIKE"/>
    <property type="match status" value="8"/>
</dbReference>
<feature type="domain" description="Ig-like" evidence="12">
    <location>
        <begin position="741"/>
        <end position="824"/>
    </location>
</feature>
<dbReference type="GO" id="GO:0009897">
    <property type="term" value="C:external side of plasma membrane"/>
    <property type="evidence" value="ECO:0007669"/>
    <property type="project" value="TreeGrafter"/>
</dbReference>
<evidence type="ECO:0000313" key="13">
    <source>
        <dbReference type="Ensembl" id="ENSAMXP00000030903.1"/>
    </source>
</evidence>
<evidence type="ECO:0000256" key="11">
    <source>
        <dbReference type="SAM" id="SignalP"/>
    </source>
</evidence>
<dbReference type="PANTHER" id="PTHR25466">
    <property type="entry name" value="T-LYMPHOCYTE ACTIVATION ANTIGEN"/>
    <property type="match status" value="1"/>
</dbReference>
<keyword evidence="7" id="KW-1015">Disulfide bond</keyword>
<evidence type="ECO:0000256" key="6">
    <source>
        <dbReference type="ARBA" id="ARBA00023136"/>
    </source>
</evidence>
<protein>
    <recommendedName>
        <fullName evidence="12">Ig-like domain-containing protein</fullName>
    </recommendedName>
</protein>
<evidence type="ECO:0000256" key="5">
    <source>
        <dbReference type="ARBA" id="ARBA00022989"/>
    </source>
</evidence>
<evidence type="ECO:0000256" key="3">
    <source>
        <dbReference type="ARBA" id="ARBA00022692"/>
    </source>
</evidence>
<reference evidence="14" key="1">
    <citation type="submission" date="2013-03" db="EMBL/GenBank/DDBJ databases">
        <authorList>
            <person name="Jeffery W."/>
            <person name="Warren W."/>
            <person name="Wilson R.K."/>
        </authorList>
    </citation>
    <scope>NUCLEOTIDE SEQUENCE</scope>
    <source>
        <strain evidence="14">female</strain>
    </source>
</reference>
<dbReference type="InterPro" id="IPR013783">
    <property type="entry name" value="Ig-like_fold"/>
</dbReference>
<keyword evidence="6" id="KW-0472">Membrane</keyword>
<feature type="signal peptide" evidence="11">
    <location>
        <begin position="1"/>
        <end position="17"/>
    </location>
</feature>
<keyword evidence="9" id="KW-0325">Glycoprotein</keyword>
<evidence type="ECO:0000256" key="8">
    <source>
        <dbReference type="ARBA" id="ARBA00023170"/>
    </source>
</evidence>
<dbReference type="Pfam" id="PF00047">
    <property type="entry name" value="ig"/>
    <property type="match status" value="4"/>
</dbReference>
<comment type="subcellular location">
    <subcellularLocation>
        <location evidence="1">Cell membrane</location>
        <topology evidence="1">Single-pass type I membrane protein</topology>
    </subcellularLocation>
</comment>
<dbReference type="Proteomes" id="UP000018467">
    <property type="component" value="Unassembled WGS sequence"/>
</dbReference>
<evidence type="ECO:0000256" key="4">
    <source>
        <dbReference type="ARBA" id="ARBA00022729"/>
    </source>
</evidence>
<keyword evidence="5" id="KW-1133">Transmembrane helix</keyword>
<feature type="domain" description="Ig-like" evidence="12">
    <location>
        <begin position="218"/>
        <end position="326"/>
    </location>
</feature>
<keyword evidence="8" id="KW-0675">Receptor</keyword>
<proteinExistence type="predicted"/>
<evidence type="ECO:0000256" key="9">
    <source>
        <dbReference type="ARBA" id="ARBA00023180"/>
    </source>
</evidence>
<dbReference type="SMART" id="SM00408">
    <property type="entry name" value="IGc2"/>
    <property type="match status" value="8"/>
</dbReference>
<dbReference type="GeneTree" id="ENSGT00940000156511"/>
<feature type="domain" description="Ig-like" evidence="12">
    <location>
        <begin position="124"/>
        <end position="212"/>
    </location>
</feature>
<dbReference type="InterPro" id="IPR051713">
    <property type="entry name" value="T-cell_Activation_Regulation"/>
</dbReference>
<dbReference type="Pfam" id="PF07686">
    <property type="entry name" value="V-set"/>
    <property type="match status" value="4"/>
</dbReference>
<reference evidence="13" key="3">
    <citation type="submission" date="2025-08" db="UniProtKB">
        <authorList>
            <consortium name="Ensembl"/>
        </authorList>
    </citation>
    <scope>IDENTIFICATION</scope>
</reference>
<dbReference type="GO" id="GO:0071222">
    <property type="term" value="P:cellular response to lipopolysaccharide"/>
    <property type="evidence" value="ECO:0007669"/>
    <property type="project" value="TreeGrafter"/>
</dbReference>
<feature type="domain" description="Ig-like" evidence="12">
    <location>
        <begin position="367"/>
        <end position="450"/>
    </location>
</feature>
<dbReference type="Bgee" id="ENSAMXG00000038049">
    <property type="expression patterns" value="Expressed in muscle tissue and 11 other cell types or tissues"/>
</dbReference>
<feature type="domain" description="Ig-like" evidence="12">
    <location>
        <begin position="491"/>
        <end position="574"/>
    </location>
</feature>
<dbReference type="InterPro" id="IPR036179">
    <property type="entry name" value="Ig-like_dom_sf"/>
</dbReference>
<reference evidence="14" key="2">
    <citation type="journal article" date="2014" name="Nat. Commun.">
        <title>The cavefish genome reveals candidate genes for eye loss.</title>
        <authorList>
            <person name="McGaugh S.E."/>
            <person name="Gross J.B."/>
            <person name="Aken B."/>
            <person name="Blin M."/>
            <person name="Borowsky R."/>
            <person name="Chalopin D."/>
            <person name="Hinaux H."/>
            <person name="Jeffery W.R."/>
            <person name="Keene A."/>
            <person name="Ma L."/>
            <person name="Minx P."/>
            <person name="Murphy D."/>
            <person name="O'Quin K.E."/>
            <person name="Retaux S."/>
            <person name="Rohner N."/>
            <person name="Searle S.M."/>
            <person name="Stahl B.A."/>
            <person name="Tabin C."/>
            <person name="Volff J.N."/>
            <person name="Yoshizawa M."/>
            <person name="Warren W.C."/>
        </authorList>
    </citation>
    <scope>NUCLEOTIDE SEQUENCE [LARGE SCALE GENOMIC DNA]</scope>
    <source>
        <strain evidence="14">female</strain>
    </source>
</reference>
<keyword evidence="4 11" id="KW-0732">Signal</keyword>
<dbReference type="SMART" id="SM00409">
    <property type="entry name" value="IG"/>
    <property type="match status" value="8"/>
</dbReference>
<dbReference type="GO" id="GO:0042102">
    <property type="term" value="P:positive regulation of T cell proliferation"/>
    <property type="evidence" value="ECO:0007669"/>
    <property type="project" value="TreeGrafter"/>
</dbReference>
<dbReference type="InterPro" id="IPR013106">
    <property type="entry name" value="Ig_V-set"/>
</dbReference>
<dbReference type="PANTHER" id="PTHR25466:SF14">
    <property type="entry name" value="BUTYROPHILIN SUBFAMILY 2 MEMBER A2-LIKE-RELATED"/>
    <property type="match status" value="1"/>
</dbReference>
<name>A0A3B1ILT4_ASTMX</name>
<evidence type="ECO:0000256" key="7">
    <source>
        <dbReference type="ARBA" id="ARBA00023157"/>
    </source>
</evidence>
<evidence type="ECO:0000256" key="1">
    <source>
        <dbReference type="ARBA" id="ARBA00004251"/>
    </source>
</evidence>
<dbReference type="Ensembl" id="ENSAMXT00000043726.1">
    <property type="protein sequence ID" value="ENSAMXP00000030903.1"/>
    <property type="gene ID" value="ENSAMXG00000038049.1"/>
</dbReference>
<keyword evidence="3" id="KW-0812">Transmembrane</keyword>